<dbReference type="Pfam" id="PF00001">
    <property type="entry name" value="7tm_1"/>
    <property type="match status" value="1"/>
</dbReference>
<organism evidence="13 14">
    <name type="scientific">Daphnia pulex</name>
    <name type="common">Water flea</name>
    <dbReference type="NCBI Taxonomy" id="6669"/>
    <lineage>
        <taxon>Eukaryota</taxon>
        <taxon>Metazoa</taxon>
        <taxon>Ecdysozoa</taxon>
        <taxon>Arthropoda</taxon>
        <taxon>Crustacea</taxon>
        <taxon>Branchiopoda</taxon>
        <taxon>Diplostraca</taxon>
        <taxon>Cladocera</taxon>
        <taxon>Anomopoda</taxon>
        <taxon>Daphniidae</taxon>
        <taxon>Daphnia</taxon>
    </lineage>
</organism>
<evidence type="ECO:0000256" key="6">
    <source>
        <dbReference type="ARBA" id="ARBA00023040"/>
    </source>
</evidence>
<evidence type="ECO:0000313" key="13">
    <source>
        <dbReference type="EMBL" id="EFX75309.1"/>
    </source>
</evidence>
<evidence type="ECO:0000256" key="5">
    <source>
        <dbReference type="ARBA" id="ARBA00022989"/>
    </source>
</evidence>
<dbReference type="SUPFAM" id="SSF81321">
    <property type="entry name" value="Family A G protein-coupled receptor-like"/>
    <property type="match status" value="1"/>
</dbReference>
<dbReference type="HOGENOM" id="CLU_167791_2_0_1"/>
<dbReference type="InterPro" id="IPR017452">
    <property type="entry name" value="GPCR_Rhodpsn_7TM"/>
</dbReference>
<feature type="transmembrane region" description="Helical" evidence="10">
    <location>
        <begin position="29"/>
        <end position="51"/>
    </location>
</feature>
<evidence type="ECO:0000259" key="12">
    <source>
        <dbReference type="PROSITE" id="PS50262"/>
    </source>
</evidence>
<evidence type="ECO:0000256" key="9">
    <source>
        <dbReference type="ARBA" id="ARBA00023224"/>
    </source>
</evidence>
<evidence type="ECO:0000256" key="3">
    <source>
        <dbReference type="ARBA" id="ARBA00022475"/>
    </source>
</evidence>
<evidence type="ECO:0000256" key="7">
    <source>
        <dbReference type="ARBA" id="ARBA00023136"/>
    </source>
</evidence>
<dbReference type="KEGG" id="dpx:DAPPUDRAFT_8518"/>
<keyword evidence="9" id="KW-0807">Transducer</keyword>
<keyword evidence="14" id="KW-1185">Reference proteome</keyword>
<dbReference type="InParanoid" id="E9GZ18"/>
<keyword evidence="11" id="KW-0732">Signal</keyword>
<keyword evidence="6" id="KW-0297">G-protein coupled receptor</keyword>
<dbReference type="eggNOG" id="KOG3656">
    <property type="taxonomic scope" value="Eukaryota"/>
</dbReference>
<dbReference type="EMBL" id="GL732576">
    <property type="protein sequence ID" value="EFX75309.1"/>
    <property type="molecule type" value="Genomic_DNA"/>
</dbReference>
<dbReference type="GO" id="GO:0004930">
    <property type="term" value="F:G protein-coupled receptor activity"/>
    <property type="evidence" value="ECO:0007669"/>
    <property type="project" value="UniProtKB-KW"/>
</dbReference>
<evidence type="ECO:0000256" key="11">
    <source>
        <dbReference type="SAM" id="SignalP"/>
    </source>
</evidence>
<protein>
    <recommendedName>
        <fullName evidence="12">G-protein coupled receptors family 1 profile domain-containing protein</fullName>
    </recommendedName>
</protein>
<evidence type="ECO:0000256" key="4">
    <source>
        <dbReference type="ARBA" id="ARBA00022692"/>
    </source>
</evidence>
<evidence type="ECO:0000313" key="14">
    <source>
        <dbReference type="Proteomes" id="UP000000305"/>
    </source>
</evidence>
<sequence>FVLCWAPFFLLNLLMVVWPSCGAYIPDRLVATCLWLGYVSSTINPLIYTVFNRTFKRVFIRLL</sequence>
<dbReference type="AlphaFoldDB" id="E9GZ18"/>
<dbReference type="PROSITE" id="PS50262">
    <property type="entry name" value="G_PROTEIN_RECEP_F1_2"/>
    <property type="match status" value="1"/>
</dbReference>
<comment type="subcellular location">
    <subcellularLocation>
        <location evidence="1">Cell membrane</location>
        <topology evidence="1">Multi-pass membrane protein</topology>
    </subcellularLocation>
</comment>
<dbReference type="InterPro" id="IPR000276">
    <property type="entry name" value="GPCR_Rhodpsn"/>
</dbReference>
<feature type="domain" description="G-protein coupled receptors family 1 profile" evidence="12">
    <location>
        <begin position="1"/>
        <end position="48"/>
    </location>
</feature>
<dbReference type="PANTHER" id="PTHR24248">
    <property type="entry name" value="ADRENERGIC RECEPTOR-RELATED G-PROTEIN COUPLED RECEPTOR"/>
    <property type="match status" value="1"/>
</dbReference>
<feature type="non-terminal residue" evidence="13">
    <location>
        <position position="63"/>
    </location>
</feature>
<gene>
    <name evidence="13" type="ORF">DAPPUDRAFT_8518</name>
</gene>
<dbReference type="OMA" id="FKETIQC"/>
<evidence type="ECO:0000256" key="8">
    <source>
        <dbReference type="ARBA" id="ARBA00023170"/>
    </source>
</evidence>
<keyword evidence="4 10" id="KW-0812">Transmembrane</keyword>
<feature type="signal peptide" evidence="11">
    <location>
        <begin position="1"/>
        <end position="23"/>
    </location>
</feature>
<dbReference type="GO" id="GO:0005886">
    <property type="term" value="C:plasma membrane"/>
    <property type="evidence" value="ECO:0007669"/>
    <property type="project" value="UniProtKB-SubCell"/>
</dbReference>
<dbReference type="OrthoDB" id="5859976at2759"/>
<dbReference type="STRING" id="6669.E9GZ18"/>
<evidence type="ECO:0000256" key="1">
    <source>
        <dbReference type="ARBA" id="ARBA00004651"/>
    </source>
</evidence>
<dbReference type="Proteomes" id="UP000000305">
    <property type="component" value="Unassembled WGS sequence"/>
</dbReference>
<feature type="non-terminal residue" evidence="13">
    <location>
        <position position="1"/>
    </location>
</feature>
<keyword evidence="3" id="KW-1003">Cell membrane</keyword>
<name>E9GZ18_DAPPU</name>
<comment type="similarity">
    <text evidence="2">Belongs to the G-protein coupled receptor 1 family.</text>
</comment>
<keyword evidence="5 10" id="KW-1133">Transmembrane helix</keyword>
<keyword evidence="8" id="KW-0675">Receptor</keyword>
<keyword evidence="7 10" id="KW-0472">Membrane</keyword>
<dbReference type="Gene3D" id="1.20.1070.10">
    <property type="entry name" value="Rhodopsin 7-helix transmembrane proteins"/>
    <property type="match status" value="1"/>
</dbReference>
<evidence type="ECO:0000256" key="10">
    <source>
        <dbReference type="SAM" id="Phobius"/>
    </source>
</evidence>
<reference evidence="13 14" key="1">
    <citation type="journal article" date="2011" name="Science">
        <title>The ecoresponsive genome of Daphnia pulex.</title>
        <authorList>
            <person name="Colbourne J.K."/>
            <person name="Pfrender M.E."/>
            <person name="Gilbert D."/>
            <person name="Thomas W.K."/>
            <person name="Tucker A."/>
            <person name="Oakley T.H."/>
            <person name="Tokishita S."/>
            <person name="Aerts A."/>
            <person name="Arnold G.J."/>
            <person name="Basu M.K."/>
            <person name="Bauer D.J."/>
            <person name="Caceres C.E."/>
            <person name="Carmel L."/>
            <person name="Casola C."/>
            <person name="Choi J.H."/>
            <person name="Detter J.C."/>
            <person name="Dong Q."/>
            <person name="Dusheyko S."/>
            <person name="Eads B.D."/>
            <person name="Frohlich T."/>
            <person name="Geiler-Samerotte K.A."/>
            <person name="Gerlach D."/>
            <person name="Hatcher P."/>
            <person name="Jogdeo S."/>
            <person name="Krijgsveld J."/>
            <person name="Kriventseva E.V."/>
            <person name="Kultz D."/>
            <person name="Laforsch C."/>
            <person name="Lindquist E."/>
            <person name="Lopez J."/>
            <person name="Manak J.R."/>
            <person name="Muller J."/>
            <person name="Pangilinan J."/>
            <person name="Patwardhan R.P."/>
            <person name="Pitluck S."/>
            <person name="Pritham E.J."/>
            <person name="Rechtsteiner A."/>
            <person name="Rho M."/>
            <person name="Rogozin I.B."/>
            <person name="Sakarya O."/>
            <person name="Salamov A."/>
            <person name="Schaack S."/>
            <person name="Shapiro H."/>
            <person name="Shiga Y."/>
            <person name="Skalitzky C."/>
            <person name="Smith Z."/>
            <person name="Souvorov A."/>
            <person name="Sung W."/>
            <person name="Tang Z."/>
            <person name="Tsuchiya D."/>
            <person name="Tu H."/>
            <person name="Vos H."/>
            <person name="Wang M."/>
            <person name="Wolf Y.I."/>
            <person name="Yamagata H."/>
            <person name="Yamada T."/>
            <person name="Ye Y."/>
            <person name="Shaw J.R."/>
            <person name="Andrews J."/>
            <person name="Crease T.J."/>
            <person name="Tang H."/>
            <person name="Lucas S.M."/>
            <person name="Robertson H.M."/>
            <person name="Bork P."/>
            <person name="Koonin E.V."/>
            <person name="Zdobnov E.M."/>
            <person name="Grigoriev I.V."/>
            <person name="Lynch M."/>
            <person name="Boore J.L."/>
        </authorList>
    </citation>
    <scope>NUCLEOTIDE SEQUENCE [LARGE SCALE GENOMIC DNA]</scope>
</reference>
<proteinExistence type="inferred from homology"/>
<accession>E9GZ18</accession>
<feature type="chain" id="PRO_5003240694" description="G-protein coupled receptors family 1 profile domain-containing protein" evidence="11">
    <location>
        <begin position="24"/>
        <end position="63"/>
    </location>
</feature>
<evidence type="ECO:0000256" key="2">
    <source>
        <dbReference type="ARBA" id="ARBA00010663"/>
    </source>
</evidence>